<name>A0A8H7VF50_9FUNG</name>
<protein>
    <submittedName>
        <fullName evidence="1">Uncharacterized protein</fullName>
    </submittedName>
</protein>
<dbReference type="OrthoDB" id="5311848at2759"/>
<organism evidence="1 2">
    <name type="scientific">Circinella minor</name>
    <dbReference type="NCBI Taxonomy" id="1195481"/>
    <lineage>
        <taxon>Eukaryota</taxon>
        <taxon>Fungi</taxon>
        <taxon>Fungi incertae sedis</taxon>
        <taxon>Mucoromycota</taxon>
        <taxon>Mucoromycotina</taxon>
        <taxon>Mucoromycetes</taxon>
        <taxon>Mucorales</taxon>
        <taxon>Lichtheimiaceae</taxon>
        <taxon>Circinella</taxon>
    </lineage>
</organism>
<dbReference type="EMBL" id="JAEPRB010000131">
    <property type="protein sequence ID" value="KAG2220746.1"/>
    <property type="molecule type" value="Genomic_DNA"/>
</dbReference>
<gene>
    <name evidence="1" type="ORF">INT45_007358</name>
</gene>
<keyword evidence="2" id="KW-1185">Reference proteome</keyword>
<dbReference type="AlphaFoldDB" id="A0A8H7VF50"/>
<proteinExistence type="predicted"/>
<accession>A0A8H7VF50</accession>
<evidence type="ECO:0000313" key="2">
    <source>
        <dbReference type="Proteomes" id="UP000646827"/>
    </source>
</evidence>
<sequence>MCLAIRYPIEREQLEELHRNLTREQLNNLKVLRDQQQQISQWRDKEINNLKQIQKAQQAMWEQWSKRFENVQEQTQTLSNFVRSMQQRLELKQNHQLAQFEQFDTLVQQRMERIWNDMELGLIHALHQLHTGVEQTLLLQRQMQIGWFAFQEDWQTAWTLLNTTIDDTKRSVHQLQKDIDTTHRQFQNIFGSLTTFLLHNSKRVWIIVVFFASRRLVTMLITMTANLQRFLVLSIGHVSNLITHITRRKPYQVQLEEVIPYLLQ</sequence>
<comment type="caution">
    <text evidence="1">The sequence shown here is derived from an EMBL/GenBank/DDBJ whole genome shotgun (WGS) entry which is preliminary data.</text>
</comment>
<dbReference type="Proteomes" id="UP000646827">
    <property type="component" value="Unassembled WGS sequence"/>
</dbReference>
<evidence type="ECO:0000313" key="1">
    <source>
        <dbReference type="EMBL" id="KAG2220746.1"/>
    </source>
</evidence>
<reference evidence="1 2" key="1">
    <citation type="submission" date="2020-12" db="EMBL/GenBank/DDBJ databases">
        <title>Metabolic potential, ecology and presence of endohyphal bacteria is reflected in genomic diversity of Mucoromycotina.</title>
        <authorList>
            <person name="Muszewska A."/>
            <person name="Okrasinska A."/>
            <person name="Steczkiewicz K."/>
            <person name="Drgas O."/>
            <person name="Orlowska M."/>
            <person name="Perlinska-Lenart U."/>
            <person name="Aleksandrzak-Piekarczyk T."/>
            <person name="Szatraj K."/>
            <person name="Zielenkiewicz U."/>
            <person name="Pilsyk S."/>
            <person name="Malc E."/>
            <person name="Mieczkowski P."/>
            <person name="Kruszewska J.S."/>
            <person name="Biernat P."/>
            <person name="Pawlowska J."/>
        </authorList>
    </citation>
    <scope>NUCLEOTIDE SEQUENCE [LARGE SCALE GENOMIC DNA]</scope>
    <source>
        <strain evidence="1 2">CBS 142.35</strain>
    </source>
</reference>